<reference evidence="2" key="1">
    <citation type="journal article" date="2022" name="Int. J. Mol. Sci.">
        <title>Draft Genome of Tanacetum Coccineum: Genomic Comparison of Closely Related Tanacetum-Family Plants.</title>
        <authorList>
            <person name="Yamashiro T."/>
            <person name="Shiraishi A."/>
            <person name="Nakayama K."/>
            <person name="Satake H."/>
        </authorList>
    </citation>
    <scope>NUCLEOTIDE SEQUENCE</scope>
</reference>
<keyword evidence="3" id="KW-1185">Reference proteome</keyword>
<comment type="caution">
    <text evidence="2">The sequence shown here is derived from an EMBL/GenBank/DDBJ whole genome shotgun (WGS) entry which is preliminary data.</text>
</comment>
<proteinExistence type="predicted"/>
<dbReference type="EMBL" id="BQNB010009893">
    <property type="protein sequence ID" value="GJS69859.1"/>
    <property type="molecule type" value="Genomic_DNA"/>
</dbReference>
<name>A0ABQ4XWR8_9ASTR</name>
<sequence>MVDSQETIEISLDLKRTWNIKTKQKSIGPQLPATDDDDDLKVGEVEDPYSEGVRQNTTERRLESGNEHVHSKTSSVFVNMIIEEALVKIEKVKYSDGKTEPYWSNLYGNGNNQPNPGDYKMDHYEVDEIGPVLHTLWPWLNVF</sequence>
<evidence type="ECO:0000313" key="2">
    <source>
        <dbReference type="EMBL" id="GJS69859.1"/>
    </source>
</evidence>
<evidence type="ECO:0000313" key="3">
    <source>
        <dbReference type="Proteomes" id="UP001151760"/>
    </source>
</evidence>
<dbReference type="Proteomes" id="UP001151760">
    <property type="component" value="Unassembled WGS sequence"/>
</dbReference>
<reference evidence="2" key="2">
    <citation type="submission" date="2022-01" db="EMBL/GenBank/DDBJ databases">
        <authorList>
            <person name="Yamashiro T."/>
            <person name="Shiraishi A."/>
            <person name="Satake H."/>
            <person name="Nakayama K."/>
        </authorList>
    </citation>
    <scope>NUCLEOTIDE SEQUENCE</scope>
</reference>
<gene>
    <name evidence="2" type="ORF">Tco_0702700</name>
</gene>
<organism evidence="2 3">
    <name type="scientific">Tanacetum coccineum</name>
    <dbReference type="NCBI Taxonomy" id="301880"/>
    <lineage>
        <taxon>Eukaryota</taxon>
        <taxon>Viridiplantae</taxon>
        <taxon>Streptophyta</taxon>
        <taxon>Embryophyta</taxon>
        <taxon>Tracheophyta</taxon>
        <taxon>Spermatophyta</taxon>
        <taxon>Magnoliopsida</taxon>
        <taxon>eudicotyledons</taxon>
        <taxon>Gunneridae</taxon>
        <taxon>Pentapetalae</taxon>
        <taxon>asterids</taxon>
        <taxon>campanulids</taxon>
        <taxon>Asterales</taxon>
        <taxon>Asteraceae</taxon>
        <taxon>Asteroideae</taxon>
        <taxon>Anthemideae</taxon>
        <taxon>Anthemidinae</taxon>
        <taxon>Tanacetum</taxon>
    </lineage>
</organism>
<evidence type="ECO:0000256" key="1">
    <source>
        <dbReference type="SAM" id="MobiDB-lite"/>
    </source>
</evidence>
<feature type="region of interest" description="Disordered" evidence="1">
    <location>
        <begin position="25"/>
        <end position="71"/>
    </location>
</feature>
<feature type="compositionally biased region" description="Basic and acidic residues" evidence="1">
    <location>
        <begin position="57"/>
        <end position="70"/>
    </location>
</feature>
<feature type="compositionally biased region" description="Acidic residues" evidence="1">
    <location>
        <begin position="34"/>
        <end position="49"/>
    </location>
</feature>
<protein>
    <submittedName>
        <fullName evidence="2">Uncharacterized protein</fullName>
    </submittedName>
</protein>
<accession>A0ABQ4XWR8</accession>